<evidence type="ECO:0000313" key="2">
    <source>
        <dbReference type="EMBL" id="GCD93225.1"/>
    </source>
</evidence>
<protein>
    <submittedName>
        <fullName evidence="2">Uncharacterized protein</fullName>
    </submittedName>
</protein>
<keyword evidence="3" id="KW-1185">Reference proteome</keyword>
<gene>
    <name evidence="2" type="ORF">EHYA_00868</name>
</gene>
<comment type="caution">
    <text evidence="2">The sequence shown here is derived from an EMBL/GenBank/DDBJ whole genome shotgun (WGS) entry which is preliminary data.</text>
</comment>
<reference evidence="2 3" key="1">
    <citation type="submission" date="2018-12" db="EMBL/GenBank/DDBJ databases">
        <title>Draft genome sequence of Embleya hyalina NBRC 13850T.</title>
        <authorList>
            <person name="Komaki H."/>
            <person name="Hosoyama A."/>
            <person name="Kimura A."/>
            <person name="Ichikawa N."/>
            <person name="Tamura T."/>
        </authorList>
    </citation>
    <scope>NUCLEOTIDE SEQUENCE [LARGE SCALE GENOMIC DNA]</scope>
    <source>
        <strain evidence="2 3">NBRC 13850</strain>
    </source>
</reference>
<accession>A0A401YF46</accession>
<dbReference type="EMBL" id="BIFH01000013">
    <property type="protein sequence ID" value="GCD93225.1"/>
    <property type="molecule type" value="Genomic_DNA"/>
</dbReference>
<feature type="compositionally biased region" description="Basic residues" evidence="1">
    <location>
        <begin position="258"/>
        <end position="270"/>
    </location>
</feature>
<evidence type="ECO:0000256" key="1">
    <source>
        <dbReference type="SAM" id="MobiDB-lite"/>
    </source>
</evidence>
<feature type="region of interest" description="Disordered" evidence="1">
    <location>
        <begin position="172"/>
        <end position="335"/>
    </location>
</feature>
<sequence>MSAPSPAVTCPTCRWKLDPPQGTAGRPGKHRTERCRISTANERCRAGRRARRSRVTDEPTPADGLPTLAGSVVDAHRRGRTSPQLVHLYGQLRREARRLADGVAGPRTSTPDTAAPPSGPAPVPRVPTDLGVVPAQPPDTCAAVAPAVSAPRSADASRRCRASCTAAVVPGRATSPASRVWGGARRGGPGRQPPPALDDDRGRCRGTRARSSQVALAMGPVTPGGPDTPATASLRPTPWPATRAACGSPSNVAPLPRFAHHPPGRHRSRPGAHLGSRPAPSPGPHSRLGRRPRMDPPPPERRRLRRPDDPPGGRIPEPGLARNPLVSREDPTPAP</sequence>
<evidence type="ECO:0000313" key="3">
    <source>
        <dbReference type="Proteomes" id="UP000286931"/>
    </source>
</evidence>
<dbReference type="Proteomes" id="UP000286931">
    <property type="component" value="Unassembled WGS sequence"/>
</dbReference>
<proteinExistence type="predicted"/>
<feature type="region of interest" description="Disordered" evidence="1">
    <location>
        <begin position="97"/>
        <end position="129"/>
    </location>
</feature>
<dbReference type="AlphaFoldDB" id="A0A401YF46"/>
<organism evidence="2 3">
    <name type="scientific">Embleya hyalina</name>
    <dbReference type="NCBI Taxonomy" id="516124"/>
    <lineage>
        <taxon>Bacteria</taxon>
        <taxon>Bacillati</taxon>
        <taxon>Actinomycetota</taxon>
        <taxon>Actinomycetes</taxon>
        <taxon>Kitasatosporales</taxon>
        <taxon>Streptomycetaceae</taxon>
        <taxon>Embleya</taxon>
    </lineage>
</organism>
<feature type="region of interest" description="Disordered" evidence="1">
    <location>
        <begin position="1"/>
        <end position="79"/>
    </location>
</feature>
<feature type="compositionally biased region" description="Basic and acidic residues" evidence="1">
    <location>
        <begin position="292"/>
        <end position="311"/>
    </location>
</feature>
<name>A0A401YF46_9ACTN</name>